<evidence type="ECO:0000313" key="2">
    <source>
        <dbReference type="EMBL" id="AIC29016.1"/>
    </source>
</evidence>
<protein>
    <submittedName>
        <fullName evidence="2">Uncharacterized protein</fullName>
    </submittedName>
</protein>
<organism evidence="2 3">
    <name type="scientific">Rhizobium etli bv. mimosae str. IE4771</name>
    <dbReference type="NCBI Taxonomy" id="1432050"/>
    <lineage>
        <taxon>Bacteria</taxon>
        <taxon>Pseudomonadati</taxon>
        <taxon>Pseudomonadota</taxon>
        <taxon>Alphaproteobacteria</taxon>
        <taxon>Hyphomicrobiales</taxon>
        <taxon>Rhizobiaceae</taxon>
        <taxon>Rhizobium/Agrobacterium group</taxon>
        <taxon>Rhizobium</taxon>
    </lineage>
</organism>
<accession>A0A060IBE7</accession>
<evidence type="ECO:0000313" key="3">
    <source>
        <dbReference type="Proteomes" id="UP000027180"/>
    </source>
</evidence>
<proteinExistence type="predicted"/>
<dbReference type="Proteomes" id="UP000027180">
    <property type="component" value="Chromosome"/>
</dbReference>
<gene>
    <name evidence="2" type="ORF">IE4771_CH03953</name>
</gene>
<dbReference type="HOGENOM" id="CLU_3029234_0_0_5"/>
<dbReference type="AlphaFoldDB" id="A0A060IBE7"/>
<evidence type="ECO:0000256" key="1">
    <source>
        <dbReference type="SAM" id="MobiDB-lite"/>
    </source>
</evidence>
<feature type="region of interest" description="Disordered" evidence="1">
    <location>
        <begin position="1"/>
        <end position="64"/>
    </location>
</feature>
<dbReference type="KEGG" id="rei:IE4771_CH03953"/>
<name>A0A060IBE7_RHIET</name>
<dbReference type="EMBL" id="CP006986">
    <property type="protein sequence ID" value="AIC29016.1"/>
    <property type="molecule type" value="Genomic_DNA"/>
</dbReference>
<sequence length="64" mass="6681">MNQRTKGIRELALEPAGGDPGTIASARCADGEPTPRCGVSSALSAMDWRENPNRTSGNDGVPLQ</sequence>
<reference evidence="2 3" key="1">
    <citation type="submission" date="2013-12" db="EMBL/GenBank/DDBJ databases">
        <title>Complete genome sequence of Rhizobium etli bv. mimosae IE4771.</title>
        <authorList>
            <person name="Bustos P."/>
            <person name="Santamaria R.I."/>
            <person name="Lozano L."/>
            <person name="Ormeno-Orrillo E."/>
            <person name="Rogel M.A."/>
            <person name="Romero D."/>
            <person name="Cevallos M.A."/>
            <person name="Martinez-Romero E."/>
            <person name="Gonzalez V."/>
        </authorList>
    </citation>
    <scope>NUCLEOTIDE SEQUENCE [LARGE SCALE GENOMIC DNA]</scope>
    <source>
        <strain evidence="2 3">IE4771</strain>
    </source>
</reference>